<gene>
    <name evidence="1" type="ORF">SAMN05660909_05032</name>
</gene>
<sequence length="412" mass="46042">MKRTTIFFVTTLIFFGYILFQSCKKNNTEISYKPKGLPAEIEEIKKEFTALNYQDRLESKLNDSVNQVLYPNWKLAFQIRHGDSAVYTYIRLRPNLYINGAPFSYVYKNSSREYLLVEKKKGKTVYYKATAMDARDPTIPGFKGDLLLENLQNHKTNVLHFGDEKYKKTALSRIQATDDPKCYYYFTCSWGGVCNGIVTIVGTYGGPSVYSTVTCTYPNISECPSTSWSINHSTTTVDCDDPPPMVPQPPTPDPTGTVGGGYIPPIGTSIPGTGFSVDPIKGHMCGIINWLKVGDAYVANLSGVGIMFMHPQYGIYNFEMKTLCITIPAYYMTNQRGATNAFIANWNWTADQVLAELNEHPTAVPVAQTLLNRFKYLLVQNLQSTNSGSSINFMGPCMSPGVPTTKAQYDCY</sequence>
<protein>
    <submittedName>
        <fullName evidence="1">Uncharacterized protein</fullName>
    </submittedName>
</protein>
<keyword evidence="2" id="KW-1185">Reference proteome</keyword>
<name>A0A1H4G849_9BACT</name>
<accession>A0A1H4G849</accession>
<dbReference type="EMBL" id="FNRL01000034">
    <property type="protein sequence ID" value="SEB05785.1"/>
    <property type="molecule type" value="Genomic_DNA"/>
</dbReference>
<evidence type="ECO:0000313" key="1">
    <source>
        <dbReference type="EMBL" id="SEB05785.1"/>
    </source>
</evidence>
<dbReference type="RefSeq" id="WP_089765310.1">
    <property type="nucleotide sequence ID" value="NZ_BKAT01000056.1"/>
</dbReference>
<dbReference type="PROSITE" id="PS51257">
    <property type="entry name" value="PROKAR_LIPOPROTEIN"/>
    <property type="match status" value="1"/>
</dbReference>
<dbReference type="Proteomes" id="UP000199656">
    <property type="component" value="Unassembled WGS sequence"/>
</dbReference>
<reference evidence="2" key="1">
    <citation type="submission" date="2016-10" db="EMBL/GenBank/DDBJ databases">
        <authorList>
            <person name="Varghese N."/>
            <person name="Submissions S."/>
        </authorList>
    </citation>
    <scope>NUCLEOTIDE SEQUENCE [LARGE SCALE GENOMIC DNA]</scope>
    <source>
        <strain evidence="2">DSM 23920</strain>
    </source>
</reference>
<organism evidence="1 2">
    <name type="scientific">Chitinophaga terrae</name>
    <name type="common">ex Kim and Jung 2007</name>
    <dbReference type="NCBI Taxonomy" id="408074"/>
    <lineage>
        <taxon>Bacteria</taxon>
        <taxon>Pseudomonadati</taxon>
        <taxon>Bacteroidota</taxon>
        <taxon>Chitinophagia</taxon>
        <taxon>Chitinophagales</taxon>
        <taxon>Chitinophagaceae</taxon>
        <taxon>Chitinophaga</taxon>
    </lineage>
</organism>
<evidence type="ECO:0000313" key="2">
    <source>
        <dbReference type="Proteomes" id="UP000199656"/>
    </source>
</evidence>
<dbReference type="AlphaFoldDB" id="A0A1H4G849"/>
<proteinExistence type="predicted"/>
<dbReference type="STRING" id="408074.SAMN05660909_05032"/>